<proteinExistence type="predicted"/>
<feature type="non-terminal residue" evidence="1">
    <location>
        <position position="1"/>
    </location>
</feature>
<dbReference type="AlphaFoldDB" id="A0A1Y2JWX5"/>
<protein>
    <submittedName>
        <fullName evidence="1">Uncharacterized protein</fullName>
    </submittedName>
</protein>
<sequence length="71" mass="7381">DDTIDFRNTVVSSVDVDSANNLTVTTDGGQSYSWALLAQYAASSFVLAADGNGGTMLSYVPPQQTLLAAAH</sequence>
<reference evidence="1 2" key="1">
    <citation type="submission" date="2017-03" db="EMBL/GenBank/DDBJ databases">
        <title>Whole genome sequences of fourteen strains of Bradyrhizobium canariense and one strain of Bradyrhizobium japonicum isolated from Lupinus (Papilionoideae: Genisteae) species in Algeria.</title>
        <authorList>
            <person name="Crovadore J."/>
            <person name="Chekireb D."/>
            <person name="Brachmann A."/>
            <person name="Chablais R."/>
            <person name="Cochard B."/>
            <person name="Lefort F."/>
        </authorList>
    </citation>
    <scope>NUCLEOTIDE SEQUENCE [LARGE SCALE GENOMIC DNA]</scope>
    <source>
        <strain evidence="1 2">UBMA197</strain>
    </source>
</reference>
<evidence type="ECO:0000313" key="1">
    <source>
        <dbReference type="EMBL" id="OSJ36666.1"/>
    </source>
</evidence>
<dbReference type="RefSeq" id="WP_161495729.1">
    <property type="nucleotide sequence ID" value="NZ_NAFL01000183.1"/>
</dbReference>
<gene>
    <name evidence="1" type="ORF">BSZ19_03205</name>
</gene>
<accession>A0A1Y2JWX5</accession>
<name>A0A1Y2JWX5_BRAJP</name>
<organism evidence="1 2">
    <name type="scientific">Bradyrhizobium japonicum</name>
    <dbReference type="NCBI Taxonomy" id="375"/>
    <lineage>
        <taxon>Bacteria</taxon>
        <taxon>Pseudomonadati</taxon>
        <taxon>Pseudomonadota</taxon>
        <taxon>Alphaproteobacteria</taxon>
        <taxon>Hyphomicrobiales</taxon>
        <taxon>Nitrobacteraceae</taxon>
        <taxon>Bradyrhizobium</taxon>
    </lineage>
</organism>
<comment type="caution">
    <text evidence="1">The sequence shown here is derived from an EMBL/GenBank/DDBJ whole genome shotgun (WGS) entry which is preliminary data.</text>
</comment>
<evidence type="ECO:0000313" key="2">
    <source>
        <dbReference type="Proteomes" id="UP000193335"/>
    </source>
</evidence>
<dbReference type="EMBL" id="NAFL01000183">
    <property type="protein sequence ID" value="OSJ36666.1"/>
    <property type="molecule type" value="Genomic_DNA"/>
</dbReference>
<dbReference type="Proteomes" id="UP000193335">
    <property type="component" value="Unassembled WGS sequence"/>
</dbReference>